<dbReference type="InterPro" id="IPR018647">
    <property type="entry name" value="SLFN_3-like_DNA/RNA_helicase"/>
</dbReference>
<keyword evidence="2" id="KW-0547">Nucleotide-binding</keyword>
<evidence type="ECO:0000313" key="3">
    <source>
        <dbReference type="Proteomes" id="UP000005387"/>
    </source>
</evidence>
<dbReference type="OrthoDB" id="3193269at2"/>
<keyword evidence="3" id="KW-1185">Reference proteome</keyword>
<dbReference type="EMBL" id="AEDD01000006">
    <property type="protein sequence ID" value="EFM10711.1"/>
    <property type="molecule type" value="Genomic_DNA"/>
</dbReference>
<dbReference type="Pfam" id="PF09848">
    <property type="entry name" value="SLFN-g3_helicase"/>
    <property type="match status" value="1"/>
</dbReference>
<dbReference type="eggNOG" id="COG3410">
    <property type="taxonomic scope" value="Bacteria"/>
</dbReference>
<protein>
    <submittedName>
        <fullName evidence="2">DEAD-like helicase domain fused to uncharacterized conserved domain</fullName>
    </submittedName>
</protein>
<dbReference type="STRING" id="717606.PaecuDRAFT_2623"/>
<dbReference type="SUPFAM" id="SSF52540">
    <property type="entry name" value="P-loop containing nucleoside triphosphate hydrolases"/>
    <property type="match status" value="2"/>
</dbReference>
<keyword evidence="2" id="KW-0067">ATP-binding</keyword>
<organism evidence="2 3">
    <name type="scientific">Paenibacillus curdlanolyticus YK9</name>
    <dbReference type="NCBI Taxonomy" id="717606"/>
    <lineage>
        <taxon>Bacteria</taxon>
        <taxon>Bacillati</taxon>
        <taxon>Bacillota</taxon>
        <taxon>Bacilli</taxon>
        <taxon>Bacillales</taxon>
        <taxon>Paenibacillaceae</taxon>
        <taxon>Paenibacillus</taxon>
    </lineage>
</organism>
<keyword evidence="2" id="KW-0378">Hydrolase</keyword>
<accession>E0IAD4</accession>
<keyword evidence="2" id="KW-0347">Helicase</keyword>
<name>E0IAD4_9BACL</name>
<dbReference type="Proteomes" id="UP000005387">
    <property type="component" value="Unassembled WGS sequence"/>
</dbReference>
<dbReference type="Gene3D" id="3.40.50.300">
    <property type="entry name" value="P-loop containing nucleotide triphosphate hydrolases"/>
    <property type="match status" value="1"/>
</dbReference>
<evidence type="ECO:0000259" key="1">
    <source>
        <dbReference type="Pfam" id="PF09848"/>
    </source>
</evidence>
<evidence type="ECO:0000313" key="2">
    <source>
        <dbReference type="EMBL" id="EFM10711.1"/>
    </source>
</evidence>
<gene>
    <name evidence="2" type="ORF">PaecuDRAFT_2623</name>
</gene>
<dbReference type="eggNOG" id="COG0507">
    <property type="taxonomic scope" value="Bacteria"/>
</dbReference>
<dbReference type="RefSeq" id="WP_006038614.1">
    <property type="nucleotide sequence ID" value="NZ_AEDD01000006.1"/>
</dbReference>
<dbReference type="AlphaFoldDB" id="E0IAD4"/>
<proteinExistence type="predicted"/>
<sequence length="627" mass="72111">MIIYESTKVEFLADVFTDNLVEHISTHFAEKIGKVNEREVRAWDNSMQYMYRVLSDHEIPNNAGVAIEFKVPYTSKRIDFLISGRNDQSDSVVVVELKQWDAVEKVDGKEAIVKTFINKGLIETPHPSYQVWSYAALIEDYNENVQNNKIQLRPCAYLHNYLMAKKDEPLTDPIYEFYVEQAPIFAKGDAPKLREFIKKYIKYGDDKENLYQIENGRIRPSKSLQDSLSGMLKGNKEFTMIDDQKVVYESALDIARESYRSGQKKVLIVEGGPGTGKSVLAINLLVQLTQYGHAVQYVTRNSAPRNIYSAKLKGDFRKTRIDNLFKGSGSFVEATENEFDTLIVDEAHRLNEKSGLFHNLGENQAKEIIRGSRFSIFFIDERQRVTLKDIGSVGLIEQYAEELGAELMKTKLSSQFRCDGSDGYIAWLDDVLQIRETANEHYLGVDYDVQIFSDPHEMRARIEQLNEQKNKSRIVAGYCWDWNSKMRSDPTYSDITIPSYDFNMSWNLDNTGTWAIDEKSVHEAGCIHTCQGLEFDYVGVIIGDDLTYRDGQVVTDYTKRARTDQSLKGIARMMKEDADKARKLADDIIRNTYRTLMTRGQKGCYIFCTDKALEEYLRSRIDRVREV</sequence>
<reference evidence="2 3" key="1">
    <citation type="submission" date="2010-07" db="EMBL/GenBank/DDBJ databases">
        <title>The draft genome of Paenibacillus curdlanolyticus YK9.</title>
        <authorList>
            <consortium name="US DOE Joint Genome Institute (JGI-PGF)"/>
            <person name="Lucas S."/>
            <person name="Copeland A."/>
            <person name="Lapidus A."/>
            <person name="Cheng J.-F."/>
            <person name="Bruce D."/>
            <person name="Goodwin L."/>
            <person name="Pitluck S."/>
            <person name="Land M.L."/>
            <person name="Hauser L."/>
            <person name="Chang Y.-J."/>
            <person name="Jeffries C."/>
            <person name="Anderson I.J."/>
            <person name="Johnson E."/>
            <person name="Loganathan U."/>
            <person name="Mulhopadhyay B."/>
            <person name="Kyrpides N."/>
            <person name="Woyke T.J."/>
        </authorList>
    </citation>
    <scope>NUCLEOTIDE SEQUENCE [LARGE SCALE GENOMIC DNA]</scope>
    <source>
        <strain evidence="2 3">YK9</strain>
    </source>
</reference>
<dbReference type="GO" id="GO:0004386">
    <property type="term" value="F:helicase activity"/>
    <property type="evidence" value="ECO:0007669"/>
    <property type="project" value="UniProtKB-KW"/>
</dbReference>
<feature type="domain" description="Schlafen group 3-like DNA/RNA helicase" evidence="1">
    <location>
        <begin position="264"/>
        <end position="610"/>
    </location>
</feature>
<dbReference type="InterPro" id="IPR027417">
    <property type="entry name" value="P-loop_NTPase"/>
</dbReference>